<dbReference type="GO" id="GO:0006284">
    <property type="term" value="P:base-excision repair"/>
    <property type="evidence" value="ECO:0007669"/>
    <property type="project" value="InterPro"/>
</dbReference>
<dbReference type="Proteomes" id="UP000030645">
    <property type="component" value="Unassembled WGS sequence"/>
</dbReference>
<protein>
    <submittedName>
        <fullName evidence="12">Transcriptional activator DEMETER</fullName>
    </submittedName>
</protein>
<dbReference type="GO" id="GO:0035514">
    <property type="term" value="F:DNA demethylase activity"/>
    <property type="evidence" value="ECO:0007669"/>
    <property type="project" value="InterPro"/>
</dbReference>
<feature type="compositionally biased region" description="Low complexity" evidence="10">
    <location>
        <begin position="161"/>
        <end position="172"/>
    </location>
</feature>
<comment type="subcellular location">
    <subcellularLocation>
        <location evidence="2">Nucleus</location>
    </subcellularLocation>
</comment>
<evidence type="ECO:0000256" key="7">
    <source>
        <dbReference type="ARBA" id="ARBA00023014"/>
    </source>
</evidence>
<evidence type="ECO:0000256" key="6">
    <source>
        <dbReference type="ARBA" id="ARBA00023004"/>
    </source>
</evidence>
<feature type="region of interest" description="Disordered" evidence="10">
    <location>
        <begin position="646"/>
        <end position="680"/>
    </location>
</feature>
<comment type="similarity">
    <text evidence="3">Belongs to the DNA glycosylase family. DEMETER subfamily.</text>
</comment>
<evidence type="ECO:0000256" key="9">
    <source>
        <dbReference type="ARBA" id="ARBA00023242"/>
    </source>
</evidence>
<feature type="compositionally biased region" description="Low complexity" evidence="10">
    <location>
        <begin position="1363"/>
        <end position="1374"/>
    </location>
</feature>
<dbReference type="Pfam" id="PF15628">
    <property type="entry name" value="RRM_DME"/>
    <property type="match status" value="1"/>
</dbReference>
<evidence type="ECO:0000256" key="8">
    <source>
        <dbReference type="ARBA" id="ARBA00023125"/>
    </source>
</evidence>
<dbReference type="GO" id="GO:0046872">
    <property type="term" value="F:metal ion binding"/>
    <property type="evidence" value="ECO:0007669"/>
    <property type="project" value="UniProtKB-KW"/>
</dbReference>
<feature type="compositionally biased region" description="Basic and acidic residues" evidence="10">
    <location>
        <begin position="807"/>
        <end position="816"/>
    </location>
</feature>
<feature type="domain" description="HhH-GPD" evidence="11">
    <location>
        <begin position="1407"/>
        <end position="1546"/>
    </location>
</feature>
<keyword evidence="5" id="KW-0479">Metal-binding</keyword>
<evidence type="ECO:0000256" key="3">
    <source>
        <dbReference type="ARBA" id="ARBA00005646"/>
    </source>
</evidence>
<dbReference type="InterPro" id="IPR003651">
    <property type="entry name" value="Endonuclease3_FeS-loop_motif"/>
</dbReference>
<dbReference type="InterPro" id="IPR011257">
    <property type="entry name" value="DNA_glycosylase"/>
</dbReference>
<reference evidence="13" key="1">
    <citation type="submission" date="2013-01" db="EMBL/GenBank/DDBJ databases">
        <title>Draft Genome Sequence of a Mulberry Tree, Morus notabilis C.K. Schneid.</title>
        <authorList>
            <person name="He N."/>
            <person name="Zhao S."/>
        </authorList>
    </citation>
    <scope>NUCLEOTIDE SEQUENCE</scope>
</reference>
<evidence type="ECO:0000313" key="13">
    <source>
        <dbReference type="Proteomes" id="UP000030645"/>
    </source>
</evidence>
<evidence type="ECO:0000256" key="4">
    <source>
        <dbReference type="ARBA" id="ARBA00022485"/>
    </source>
</evidence>
<gene>
    <name evidence="12" type="ORF">L484_016801</name>
</gene>
<dbReference type="GO" id="GO:0019104">
    <property type="term" value="F:DNA N-glycosylase activity"/>
    <property type="evidence" value="ECO:0007669"/>
    <property type="project" value="InterPro"/>
</dbReference>
<sequence>MDFRGKFSIPQPEEIPLESSWMPATPKKPPILVRSNSVLESPNGNLVPGGMANWLEPASNNNCFAEIFNTNPQTGRIPARFGCDGNPNANAIAGSYQQQSLLDEGVDWNNISFLQLLQQGDNPDLAASANRTLTGDVQAAAEMPLMPIQRPEMSNFRGDCSSSGGLSSGSSLRPDMTNAHCQVERSWISLLHREGNRGPASDLSDNDAFPRASRPSYDLNSSLSINSHAHANVANSLVFTPEQAANLEKQRSTLVTSTVVESTSQEKDKMGNLVQYTGEAIQHGDELLQNIVDSSSTAISTQKEKTDSDKKVDLGIDLNKTPQQKPPKRKKHRPKVIVEGKPKRTRKPIQPKNTVSGENLPAKRKYVRKNKPKNVTGQEVDVTGETRDPGTGTAQKTCKRVLIFDMEKTGDETHDNVVARQEVQNMNKSTTSMAGNYQPTGLGNGMNQACGTMRSAQSGLPKSLMVENQIPGQMSSDTHFTRTPPDRQAALAPLASTQDQQLRNFYVTGRPVISANADQWQNRTADKYILMQQQTLREGTGQNGLLGKADYANLERAKQIINLERIRLIMQIMPQQAPMTPSKFYEARGSKREHCQTTEQANLSTSNHAGSSLYDEPYQVDEYHRNGHILRTGFLQTHKKNKIGGGYRDIQNMPSSTKAADGGLGNTETKRPDDANPIGQKSRLNCTILNSHLQGSRVADRINDQVNKFTSDMYVHPMASGQNSPKQQISSKIHSHSERMGSTWGLNPFNGISTQTTIEKCKYLVHIPSRPEVSTGPGNGQTFQTWYSMSEKRQTVGAPLLKSASSRVDKLQEPSPKRRGPTKKQIPTLIDEIIYRLKRLDLNEGSNGLQQQDQNALVLYKGDGAVVPYGGLEFLKKRKPRPKVDLDPETNRVWNLLMGKEGSEDVEGTDKEKEKKWEEERKVFRGRVDSFIARMHLVQGDRRFSPWKGSVVDSVIGVFLTQNVSDHLSSSAFMSLAARFPLKSRTFSTKDKAKTNIIDRQAPISILNPDDTFKWREVFGEPINNPNIASRHSENQWGSDIRGTERTLTEAQSQTLDEEFILSQDSFDSTITQVASGIRSCSGSNSETEDPCTSCKPSSVQLSSSTHCLQMEKMTSVHEVCSLVNGCTELNEKSKHRLVEYDQLKLRYDAMKHLDFPSSTYSDSPDYLYMQSAGPSTSNKLHIINDSRVPELCCFETFSEESTSSWHSTTSRSAKGPEAVSKSSRTGEPAGSFGNSPKELNGECRSREARTADPYPSLSMHLTNQQRIPQPAPDIGQNHQYNCSSYQHERNNMFHLEGASSTEPVRLDGAHTKMKNATTENVPKFNKLTEKTFEAVESISATNTKIHTENRLAETNLKEQTSSHHASAAANTKSSKAKKGNSESRKKNEVNWDNLRKQVESDGRKRERGNHSMDSLDYEALRKANVKEISDAIKERGMNNMLAERIQEFLNRLVREHGSIDLEWLRDVPPDQAKNFLLSVRGLGLKSVECVRLLTLHHLAFPVDTNVGRIAVRLGWVPLQPLPESLQLHLLELYELHYQMITFGKVFCTKSKPNCNACPMRGECRHFASAFASARLALPGPEERGIVTSTVPIPTEDPPAVVIHPMTLPPPENDLNKEVGSKTGNCEPIIEEPATPELECTEISQSDIEDAFYEDPDEIPTIKLNMEEFTENLQTYMQKNMELQEGDMSKALVALTTDVASIPIPKLKNVSRLRTEHQVYELPDSHPLLERLDRRQPDDPSPYLLAIWTPGETANSIQPSEQSCGSQEPGQLCNDETCFSCNSMREANSQTVRGTILIPCRTAMRGSFPLNGTYFQVNEMFADHDSSLNPIDVPREWIWNLPRRTVYFGTSVTTIFRGFVCVRGFDLTTRAPRPLMARLHFPASKLAKVKNDDKR</sequence>
<dbReference type="InterPro" id="IPR003265">
    <property type="entry name" value="HhH-GPD_domain"/>
</dbReference>
<dbReference type="InterPro" id="IPR028925">
    <property type="entry name" value="RRM_DME"/>
</dbReference>
<dbReference type="Pfam" id="PF15629">
    <property type="entry name" value="Perm-CXXC"/>
    <property type="match status" value="1"/>
</dbReference>
<dbReference type="SMART" id="SM00478">
    <property type="entry name" value="ENDO3c"/>
    <property type="match status" value="1"/>
</dbReference>
<evidence type="ECO:0000256" key="5">
    <source>
        <dbReference type="ARBA" id="ARBA00022723"/>
    </source>
</evidence>
<evidence type="ECO:0000256" key="10">
    <source>
        <dbReference type="SAM" id="MobiDB-lite"/>
    </source>
</evidence>
<dbReference type="InterPro" id="IPR028924">
    <property type="entry name" value="Perm-CXXC"/>
</dbReference>
<feature type="region of interest" description="Disordered" evidence="10">
    <location>
        <begin position="157"/>
        <end position="177"/>
    </location>
</feature>
<feature type="region of interest" description="Disordered" evidence="10">
    <location>
        <begin position="1357"/>
        <end position="1389"/>
    </location>
</feature>
<dbReference type="GO" id="GO:0051539">
    <property type="term" value="F:4 iron, 4 sulfur cluster binding"/>
    <property type="evidence" value="ECO:0007669"/>
    <property type="project" value="UniProtKB-KW"/>
</dbReference>
<accession>W9SF10</accession>
<dbReference type="SUPFAM" id="SSF48150">
    <property type="entry name" value="DNA-glycosylase"/>
    <property type="match status" value="1"/>
</dbReference>
<keyword evidence="4" id="KW-0004">4Fe-4S</keyword>
<keyword evidence="13" id="KW-1185">Reference proteome</keyword>
<evidence type="ECO:0000256" key="1">
    <source>
        <dbReference type="ARBA" id="ARBA00001966"/>
    </source>
</evidence>
<dbReference type="SMART" id="SM00525">
    <property type="entry name" value="FES"/>
    <property type="match status" value="1"/>
</dbReference>
<dbReference type="InterPro" id="IPR044811">
    <property type="entry name" value="DME/ROS1"/>
</dbReference>
<dbReference type="GO" id="GO:0005634">
    <property type="term" value="C:nucleus"/>
    <property type="evidence" value="ECO:0007669"/>
    <property type="project" value="UniProtKB-SubCell"/>
</dbReference>
<evidence type="ECO:0000313" key="12">
    <source>
        <dbReference type="EMBL" id="EXC25418.1"/>
    </source>
</evidence>
<feature type="compositionally biased region" description="Basic and acidic residues" evidence="10">
    <location>
        <begin position="302"/>
        <end position="314"/>
    </location>
</feature>
<evidence type="ECO:0000256" key="2">
    <source>
        <dbReference type="ARBA" id="ARBA00004123"/>
    </source>
</evidence>
<dbReference type="CDD" id="cd00056">
    <property type="entry name" value="ENDO3c"/>
    <property type="match status" value="1"/>
</dbReference>
<feature type="region of interest" description="Disordered" evidence="10">
    <location>
        <begin position="1205"/>
        <end position="1249"/>
    </location>
</feature>
<proteinExistence type="inferred from homology"/>
<feature type="compositionally biased region" description="Basic residues" evidence="10">
    <location>
        <begin position="326"/>
        <end position="335"/>
    </location>
</feature>
<dbReference type="eggNOG" id="ENOG502QQKH">
    <property type="taxonomic scope" value="Eukaryota"/>
</dbReference>
<keyword evidence="6" id="KW-0408">Iron</keyword>
<dbReference type="InterPro" id="IPR023170">
    <property type="entry name" value="HhH_base_excis_C"/>
</dbReference>
<dbReference type="STRING" id="981085.W9SF10"/>
<dbReference type="GO" id="GO:0141166">
    <property type="term" value="P:chromosomal 5-methylcytosine DNA demethylation pathway"/>
    <property type="evidence" value="ECO:0007669"/>
    <property type="project" value="InterPro"/>
</dbReference>
<dbReference type="PANTHER" id="PTHR46213:SF24">
    <property type="entry name" value="HHH-GPD DOMAIN-CONTAINING PROTEIN"/>
    <property type="match status" value="1"/>
</dbReference>
<keyword evidence="7" id="KW-0411">Iron-sulfur</keyword>
<keyword evidence="9" id="KW-0539">Nucleus</keyword>
<feature type="region of interest" description="Disordered" evidence="10">
    <location>
        <begin position="802"/>
        <end position="824"/>
    </location>
</feature>
<name>W9SF10_9ROSA</name>
<dbReference type="Gene3D" id="1.10.340.30">
    <property type="entry name" value="Hypothetical protein, domain 2"/>
    <property type="match status" value="1"/>
</dbReference>
<feature type="region of interest" description="Disordered" evidence="10">
    <location>
        <begin position="298"/>
        <end position="358"/>
    </location>
</feature>
<evidence type="ECO:0000259" key="11">
    <source>
        <dbReference type="SMART" id="SM00478"/>
    </source>
</evidence>
<keyword evidence="8" id="KW-0238">DNA-binding</keyword>
<organism evidence="12 13">
    <name type="scientific">Morus notabilis</name>
    <dbReference type="NCBI Taxonomy" id="981085"/>
    <lineage>
        <taxon>Eukaryota</taxon>
        <taxon>Viridiplantae</taxon>
        <taxon>Streptophyta</taxon>
        <taxon>Embryophyta</taxon>
        <taxon>Tracheophyta</taxon>
        <taxon>Spermatophyta</taxon>
        <taxon>Magnoliopsida</taxon>
        <taxon>eudicotyledons</taxon>
        <taxon>Gunneridae</taxon>
        <taxon>Pentapetalae</taxon>
        <taxon>rosids</taxon>
        <taxon>fabids</taxon>
        <taxon>Rosales</taxon>
        <taxon>Moraceae</taxon>
        <taxon>Moreae</taxon>
        <taxon>Morus</taxon>
    </lineage>
</organism>
<dbReference type="PANTHER" id="PTHR46213">
    <property type="entry name" value="TRANSCRIPTIONAL ACTIVATOR DEMETER"/>
    <property type="match status" value="1"/>
</dbReference>
<dbReference type="Gene3D" id="1.10.1670.10">
    <property type="entry name" value="Helix-hairpin-Helix base-excision DNA repair enzymes (C-terminal)"/>
    <property type="match status" value="1"/>
</dbReference>
<feature type="compositionally biased region" description="Basic and acidic residues" evidence="10">
    <location>
        <begin position="1380"/>
        <end position="1389"/>
    </location>
</feature>
<feature type="compositionally biased region" description="Basic and acidic residues" evidence="10">
    <location>
        <begin position="1240"/>
        <end position="1249"/>
    </location>
</feature>
<dbReference type="EMBL" id="KE346069">
    <property type="protein sequence ID" value="EXC25418.1"/>
    <property type="molecule type" value="Genomic_DNA"/>
</dbReference>
<dbReference type="GO" id="GO:0003677">
    <property type="term" value="F:DNA binding"/>
    <property type="evidence" value="ECO:0007669"/>
    <property type="project" value="UniProtKB-KW"/>
</dbReference>
<comment type="cofactor">
    <cofactor evidence="1">
        <name>[4Fe-4S] cluster</name>
        <dbReference type="ChEBI" id="CHEBI:49883"/>
    </cofactor>
</comment>